<keyword evidence="1" id="KW-1133">Transmembrane helix</keyword>
<keyword evidence="3" id="KW-1185">Reference proteome</keyword>
<proteinExistence type="predicted"/>
<organism evidence="2 3">
    <name type="scientific">Mucilaginibacter rubeus</name>
    <dbReference type="NCBI Taxonomy" id="2027860"/>
    <lineage>
        <taxon>Bacteria</taxon>
        <taxon>Pseudomonadati</taxon>
        <taxon>Bacteroidota</taxon>
        <taxon>Sphingobacteriia</taxon>
        <taxon>Sphingobacteriales</taxon>
        <taxon>Sphingobacteriaceae</taxon>
        <taxon>Mucilaginibacter</taxon>
    </lineage>
</organism>
<reference evidence="2" key="1">
    <citation type="submission" date="2019-08" db="EMBL/GenBank/DDBJ databases">
        <title>Comparative genome analysis confer to the adaptation heavy metal polluted environment.</title>
        <authorList>
            <person name="Li Y."/>
        </authorList>
    </citation>
    <scope>NUCLEOTIDE SEQUENCE [LARGE SCALE GENOMIC DNA]</scope>
    <source>
        <strain evidence="2">P1</strain>
    </source>
</reference>
<feature type="transmembrane region" description="Helical" evidence="1">
    <location>
        <begin position="13"/>
        <end position="30"/>
    </location>
</feature>
<dbReference type="RefSeq" id="WP_149301887.1">
    <property type="nucleotide sequence ID" value="NZ_CP043450.1"/>
</dbReference>
<evidence type="ECO:0000256" key="1">
    <source>
        <dbReference type="SAM" id="Phobius"/>
    </source>
</evidence>
<dbReference type="Proteomes" id="UP000251402">
    <property type="component" value="Chromosome"/>
</dbReference>
<feature type="transmembrane region" description="Helical" evidence="1">
    <location>
        <begin position="124"/>
        <end position="142"/>
    </location>
</feature>
<feature type="transmembrane region" description="Helical" evidence="1">
    <location>
        <begin position="162"/>
        <end position="186"/>
    </location>
</feature>
<dbReference type="AlphaFoldDB" id="A0A5C1I703"/>
<evidence type="ECO:0000313" key="3">
    <source>
        <dbReference type="Proteomes" id="UP000251402"/>
    </source>
</evidence>
<evidence type="ECO:0000313" key="2">
    <source>
        <dbReference type="EMBL" id="QEM13566.1"/>
    </source>
</evidence>
<dbReference type="EMBL" id="CP043450">
    <property type="protein sequence ID" value="QEM13566.1"/>
    <property type="molecule type" value="Genomic_DNA"/>
</dbReference>
<sequence length="226" mass="27088">MLLYVILAFMLDWFYYVMFVVALMCCLFAYKSLDRRFKWLLPLLAFDVIYNHPAVFKFQIINHTNAWCNNFDDILEFVFYSIFIMSFGKDEERKRKGYIAMGVIVLFSLVDIFVIQGFWKRATIAIVVQNLFGIWLICNYYYRLLNDDNDEYIELITHPPFLAITGIFFFYLAMTFYYACFSFMVYKNNYHFYLLAMTLLNLNSLIINGLFSFSFICFFRKNNLSS</sequence>
<gene>
    <name evidence="2" type="ORF">DEO27_027330</name>
</gene>
<feature type="transmembrane region" description="Helical" evidence="1">
    <location>
        <begin position="98"/>
        <end position="118"/>
    </location>
</feature>
<feature type="transmembrane region" description="Helical" evidence="1">
    <location>
        <begin position="192"/>
        <end position="219"/>
    </location>
</feature>
<dbReference type="KEGG" id="mrub:DEO27_027330"/>
<name>A0A5C1I703_9SPHI</name>
<accession>A0A5C1I703</accession>
<keyword evidence="1" id="KW-0812">Transmembrane</keyword>
<protein>
    <submittedName>
        <fullName evidence="2">Uncharacterized protein</fullName>
    </submittedName>
</protein>
<keyword evidence="1" id="KW-0472">Membrane</keyword>
<dbReference type="OrthoDB" id="793304at2"/>